<dbReference type="Gene3D" id="2.40.160.10">
    <property type="entry name" value="Porin"/>
    <property type="match status" value="1"/>
</dbReference>
<dbReference type="AlphaFoldDB" id="A0A848LE00"/>
<dbReference type="Proteomes" id="UP000518300">
    <property type="component" value="Unassembled WGS sequence"/>
</dbReference>
<name>A0A848LE00_9BACT</name>
<dbReference type="EMBL" id="JABBJJ010000006">
    <property type="protein sequence ID" value="NMO13668.1"/>
    <property type="molecule type" value="Genomic_DNA"/>
</dbReference>
<proteinExistence type="predicted"/>
<organism evidence="3 4">
    <name type="scientific">Pyxidicoccus fallax</name>
    <dbReference type="NCBI Taxonomy" id="394095"/>
    <lineage>
        <taxon>Bacteria</taxon>
        <taxon>Pseudomonadati</taxon>
        <taxon>Myxococcota</taxon>
        <taxon>Myxococcia</taxon>
        <taxon>Myxococcales</taxon>
        <taxon>Cystobacterineae</taxon>
        <taxon>Myxococcaceae</taxon>
        <taxon>Pyxidicoccus</taxon>
    </lineage>
</organism>
<gene>
    <name evidence="3" type="ORF">HG543_02155</name>
</gene>
<keyword evidence="4" id="KW-1185">Reference proteome</keyword>
<evidence type="ECO:0000256" key="1">
    <source>
        <dbReference type="SAM" id="MobiDB-lite"/>
    </source>
</evidence>
<feature type="chain" id="PRO_5032771614" evidence="2">
    <location>
        <begin position="27"/>
        <end position="430"/>
    </location>
</feature>
<dbReference type="InterPro" id="IPR023614">
    <property type="entry name" value="Porin_dom_sf"/>
</dbReference>
<protein>
    <submittedName>
        <fullName evidence="3">Porin</fullName>
    </submittedName>
</protein>
<comment type="caution">
    <text evidence="3">The sequence shown here is derived from an EMBL/GenBank/DDBJ whole genome shotgun (WGS) entry which is preliminary data.</text>
</comment>
<feature type="compositionally biased region" description="Pro residues" evidence="1">
    <location>
        <begin position="32"/>
        <end position="43"/>
    </location>
</feature>
<dbReference type="Pfam" id="PF07396">
    <property type="entry name" value="Porin_O_P"/>
    <property type="match status" value="1"/>
</dbReference>
<evidence type="ECO:0000256" key="2">
    <source>
        <dbReference type="SAM" id="SignalP"/>
    </source>
</evidence>
<dbReference type="SUPFAM" id="SSF56935">
    <property type="entry name" value="Porins"/>
    <property type="match status" value="1"/>
</dbReference>
<dbReference type="InterPro" id="IPR010870">
    <property type="entry name" value="Porin_O/P"/>
</dbReference>
<sequence length="430" mass="46903">MSNPAPRVSTKVVLLVSLWLSTGAWAQSAPAEPAPASPAPPDSGVPSEPKPKPPPSPGVTITAAPGKGFTVASEDGKYSATIRGRFQMRETVTGQGVEGADRRWTQEQQIRTVRLFLQGHVLNPDLKYTLQLAFGGNDFEAGSSSPLFDVWVEYTALRDLNLRVGQFFVPFDRARTIRESGLQFVDRPLIIGELTLDRDMGLMLSSNDFLGKDGVLSYNLGFFGGEGRNRFGASTPGLLYVARFAVRPFGAFDDDVEGDLQRLPKPRLMVGVAGAYNQKTNRQRSTTGTTFVIGTFDYAHAAVDTVFKYNGLSVLAEALYRDGSPNFRDGTVNGQPAREWSRSGWGYLVQAGYMLTSKLEATGRFDLQKVRSDSDPALIAQVETAGREVGVGLNAYLNGHAFKIQGDYAYQFGRTGPTRHLVRLQLDASF</sequence>
<evidence type="ECO:0000313" key="4">
    <source>
        <dbReference type="Proteomes" id="UP000518300"/>
    </source>
</evidence>
<keyword evidence="2" id="KW-0732">Signal</keyword>
<feature type="signal peptide" evidence="2">
    <location>
        <begin position="1"/>
        <end position="26"/>
    </location>
</feature>
<dbReference type="RefSeq" id="WP_169342951.1">
    <property type="nucleotide sequence ID" value="NZ_JABBJJ010000006.1"/>
</dbReference>
<accession>A0A848LE00</accession>
<feature type="region of interest" description="Disordered" evidence="1">
    <location>
        <begin position="29"/>
        <end position="66"/>
    </location>
</feature>
<reference evidence="3 4" key="1">
    <citation type="submission" date="2020-04" db="EMBL/GenBank/DDBJ databases">
        <title>Draft genome of Pyxidicoccus fallax type strain.</title>
        <authorList>
            <person name="Whitworth D.E."/>
        </authorList>
    </citation>
    <scope>NUCLEOTIDE SEQUENCE [LARGE SCALE GENOMIC DNA]</scope>
    <source>
        <strain evidence="3 4">DSM 14698</strain>
    </source>
</reference>
<evidence type="ECO:0000313" key="3">
    <source>
        <dbReference type="EMBL" id="NMO13668.1"/>
    </source>
</evidence>